<sequence length="145" mass="15916">MAGMHIRCFGAAGLCLLVVSLIGCEASPSAILKSVSTCGRFAIPGTAKLISHIDDSHFRSQTWEVVVDMPVGELSEFESRSELGSFEPGVPADWRQKYWRGLEESSVLQQNSGNEHSPPPGYPARWVVVHNSGENTRRVFIRAEC</sequence>
<dbReference type="AlphaFoldDB" id="A0A7K0D7M9"/>
<dbReference type="PROSITE" id="PS51257">
    <property type="entry name" value="PROKAR_LIPOPROTEIN"/>
    <property type="match status" value="1"/>
</dbReference>
<evidence type="ECO:0000313" key="2">
    <source>
        <dbReference type="Proteomes" id="UP000438448"/>
    </source>
</evidence>
<dbReference type="RefSeq" id="WP_153412866.1">
    <property type="nucleotide sequence ID" value="NZ_WEGK01000011.1"/>
</dbReference>
<organism evidence="1 2">
    <name type="scientific">Nocardia macrotermitis</name>
    <dbReference type="NCBI Taxonomy" id="2585198"/>
    <lineage>
        <taxon>Bacteria</taxon>
        <taxon>Bacillati</taxon>
        <taxon>Actinomycetota</taxon>
        <taxon>Actinomycetes</taxon>
        <taxon>Mycobacteriales</taxon>
        <taxon>Nocardiaceae</taxon>
        <taxon>Nocardia</taxon>
    </lineage>
</organism>
<comment type="caution">
    <text evidence="1">The sequence shown here is derived from an EMBL/GenBank/DDBJ whole genome shotgun (WGS) entry which is preliminary data.</text>
</comment>
<evidence type="ECO:0000313" key="1">
    <source>
        <dbReference type="EMBL" id="MQY21790.1"/>
    </source>
</evidence>
<accession>A0A7K0D7M9</accession>
<gene>
    <name evidence="1" type="ORF">NRB20_49030</name>
</gene>
<protein>
    <submittedName>
        <fullName evidence="1">Uncharacterized protein</fullName>
    </submittedName>
</protein>
<name>A0A7K0D7M9_9NOCA</name>
<keyword evidence="2" id="KW-1185">Reference proteome</keyword>
<dbReference type="OrthoDB" id="4555711at2"/>
<proteinExistence type="predicted"/>
<dbReference type="EMBL" id="WEGK01000011">
    <property type="protein sequence ID" value="MQY21790.1"/>
    <property type="molecule type" value="Genomic_DNA"/>
</dbReference>
<reference evidence="1 2" key="1">
    <citation type="submission" date="2019-10" db="EMBL/GenBank/DDBJ databases">
        <title>Nocardia macrotermitis sp. nov. and Nocardia aurantia sp. nov., isolated from the gut of fungus growing-termite Macrotermes natalensis.</title>
        <authorList>
            <person name="Benndorf R."/>
            <person name="Schwitalla J."/>
            <person name="Martin K."/>
            <person name="De Beer W."/>
            <person name="Kaster A.-K."/>
            <person name="Vollmers J."/>
            <person name="Poulsen M."/>
            <person name="Beemelmanns C."/>
        </authorList>
    </citation>
    <scope>NUCLEOTIDE SEQUENCE [LARGE SCALE GENOMIC DNA]</scope>
    <source>
        <strain evidence="1 2">RB20</strain>
    </source>
</reference>
<dbReference type="Proteomes" id="UP000438448">
    <property type="component" value="Unassembled WGS sequence"/>
</dbReference>